<reference evidence="2" key="1">
    <citation type="submission" date="2011-07" db="EMBL/GenBank/DDBJ databases">
        <title>Complete genome sequence of Acetobacterium woodii.</title>
        <authorList>
            <person name="Poehlein A."/>
            <person name="Schmidt S."/>
            <person name="Kaster A.-K."/>
            <person name="Goenrich M."/>
            <person name="Vollmers J."/>
            <person name="Thuermer A."/>
            <person name="Gottschalk G."/>
            <person name="Thauer R.K."/>
            <person name="Daniel R."/>
            <person name="Mueller V."/>
        </authorList>
    </citation>
    <scope>NUCLEOTIDE SEQUENCE [LARGE SCALE GENOMIC DNA]</scope>
    <source>
        <strain evidence="2">ATCC 29683 / DSM 1030 / JCM 2381 / KCTC 1655 / WB1</strain>
    </source>
</reference>
<dbReference type="HOGENOM" id="CLU_938954_0_0_9"/>
<dbReference type="OrthoDB" id="190848at2"/>
<organism evidence="1 2">
    <name type="scientific">Acetobacterium woodii (strain ATCC 29683 / DSM 1030 / JCM 2381 / KCTC 1655 / WB1)</name>
    <dbReference type="NCBI Taxonomy" id="931626"/>
    <lineage>
        <taxon>Bacteria</taxon>
        <taxon>Bacillati</taxon>
        <taxon>Bacillota</taxon>
        <taxon>Clostridia</taxon>
        <taxon>Eubacteriales</taxon>
        <taxon>Eubacteriaceae</taxon>
        <taxon>Acetobacterium</taxon>
    </lineage>
</organism>
<dbReference type="Pfam" id="PF11185">
    <property type="entry name" value="DUF2971"/>
    <property type="match status" value="1"/>
</dbReference>
<protein>
    <recommendedName>
        <fullName evidence="3">DUF2971 domain-containing protein</fullName>
    </recommendedName>
</protein>
<gene>
    <name evidence="1" type="ordered locus">Awo_c06410</name>
</gene>
<dbReference type="KEGG" id="awo:Awo_c06410"/>
<name>H6LJN6_ACEWD</name>
<dbReference type="eggNOG" id="ENOG5033HD6">
    <property type="taxonomic scope" value="Bacteria"/>
</dbReference>
<sequence length="276" mass="32888">MNSEACKMENPEIVKLDPPKRLYKFMRFDKDGYWMDTLKKFRLFMSNPLEFNDPFEGGIISFFPRVAGISISTALGQLHPILKDCLSNFKTVCFSETCRSKSMWAYYADNYKGFCLEFAVTDTFKYIRNVNYVQDNIRYIPEYIEDEEHISRSLRNALLFKSEDWEKEKEWRIIRDIKEYEEVDMKINESHEYFIYAKHQELQYFDYHKEDLISIILGPRIDKDLEYYVLGFARRHGILVKHAYTIPLSSTIEFYEEGNKPQGDGSNVERFLIKGM</sequence>
<dbReference type="Proteomes" id="UP000007177">
    <property type="component" value="Chromosome"/>
</dbReference>
<keyword evidence="2" id="KW-1185">Reference proteome</keyword>
<evidence type="ECO:0000313" key="2">
    <source>
        <dbReference type="Proteomes" id="UP000007177"/>
    </source>
</evidence>
<dbReference type="RefSeq" id="WP_014355040.1">
    <property type="nucleotide sequence ID" value="NC_016894.1"/>
</dbReference>
<reference evidence="1 2" key="2">
    <citation type="journal article" date="2012" name="PLoS ONE">
        <title>An ancient pathway combining carbon dioxide fixation with the generation and utilization of a sodium ion gradient for ATP synthesis.</title>
        <authorList>
            <person name="Poehlein A."/>
            <person name="Schmidt S."/>
            <person name="Kaster A.K."/>
            <person name="Goenrich M."/>
            <person name="Vollmers J."/>
            <person name="Thurmer A."/>
            <person name="Bertsch J."/>
            <person name="Schuchmann K."/>
            <person name="Voigt B."/>
            <person name="Hecker M."/>
            <person name="Daniel R."/>
            <person name="Thauer R.K."/>
            <person name="Gottschalk G."/>
            <person name="Muller V."/>
        </authorList>
    </citation>
    <scope>NUCLEOTIDE SEQUENCE [LARGE SCALE GENOMIC DNA]</scope>
    <source>
        <strain evidence="2">ATCC 29683 / DSM 1030 / JCM 2381 / KCTC 1655 / WB1</strain>
    </source>
</reference>
<dbReference type="STRING" id="931626.Awo_c06410"/>
<evidence type="ECO:0008006" key="3">
    <source>
        <dbReference type="Google" id="ProtNLM"/>
    </source>
</evidence>
<dbReference type="EMBL" id="CP002987">
    <property type="protein sequence ID" value="AFA47437.1"/>
    <property type="molecule type" value="Genomic_DNA"/>
</dbReference>
<dbReference type="InterPro" id="IPR021352">
    <property type="entry name" value="DUF2971"/>
</dbReference>
<accession>H6LJN6</accession>
<proteinExistence type="predicted"/>
<evidence type="ECO:0000313" key="1">
    <source>
        <dbReference type="EMBL" id="AFA47437.1"/>
    </source>
</evidence>
<dbReference type="AlphaFoldDB" id="H6LJN6"/>